<name>A0AAJ7TVS1_PETMA</name>
<dbReference type="PANTHER" id="PTHR31144">
    <property type="entry name" value="UPF0602 PROTEIN C4ORF47"/>
    <property type="match status" value="1"/>
</dbReference>
<dbReference type="GeneID" id="116950981"/>
<dbReference type="CTD" id="441054"/>
<sequence>MPSDGKTDMERVGLFSELGYISIGDKYKSSFNKAFNAAANRGRQMLTEGPKSRSALPAGYFSQGFTRVMQGEAYSDPIKIRRQRRLQEAKKNLGKALLPSSCPKKPSGLGSYYGTLGGPIPALSPAQLPKKPYSAPGRNFVTNPPKKGTGYGYPQVMIGSLPPYMPDPYDRAKEIRRKEMETHKKMVKGAPFRLNLHPLDIFDVNPYRSDQPARATHPPRATKSSEKAFKPSSPAKKMGGMKAGTFDSYPSHSEDAYIVKRASALAGGSSGNKGGGHVFRPSPGPKSTPVRSIIDANIIKSINRQNCNLVQRVMAY</sequence>
<dbReference type="RefSeq" id="XP_032825116.1">
    <property type="nucleotide sequence ID" value="XM_032969225.1"/>
</dbReference>
<protein>
    <recommendedName>
        <fullName evidence="5">Cilia-and flagella-associated protein 96</fullName>
    </recommendedName>
</protein>
<gene>
    <name evidence="8 9" type="primary">C41H4orf47</name>
</gene>
<evidence type="ECO:0000256" key="6">
    <source>
        <dbReference type="SAM" id="MobiDB-lite"/>
    </source>
</evidence>
<dbReference type="GO" id="GO:0005813">
    <property type="term" value="C:centrosome"/>
    <property type="evidence" value="ECO:0007669"/>
    <property type="project" value="UniProtKB-SubCell"/>
</dbReference>
<reference evidence="8 9" key="1">
    <citation type="submission" date="2025-04" db="UniProtKB">
        <authorList>
            <consortium name="RefSeq"/>
        </authorList>
    </citation>
    <scope>IDENTIFICATION</scope>
    <source>
        <tissue evidence="8 9">Sperm</tissue>
    </source>
</reference>
<proteinExistence type="inferred from homology"/>
<evidence type="ECO:0000256" key="1">
    <source>
        <dbReference type="ARBA" id="ARBA00004300"/>
    </source>
</evidence>
<evidence type="ECO:0000313" key="9">
    <source>
        <dbReference type="RefSeq" id="XP_032825117.1"/>
    </source>
</evidence>
<feature type="region of interest" description="Disordered" evidence="6">
    <location>
        <begin position="208"/>
        <end position="242"/>
    </location>
</feature>
<evidence type="ECO:0000256" key="3">
    <source>
        <dbReference type="ARBA" id="ARBA00023212"/>
    </source>
</evidence>
<evidence type="ECO:0000256" key="2">
    <source>
        <dbReference type="ARBA" id="ARBA00022490"/>
    </source>
</evidence>
<feature type="region of interest" description="Disordered" evidence="6">
    <location>
        <begin position="266"/>
        <end position="290"/>
    </location>
</feature>
<dbReference type="PANTHER" id="PTHR31144:SF1">
    <property type="entry name" value="UPF0602 PROTEIN C4ORF47"/>
    <property type="match status" value="1"/>
</dbReference>
<evidence type="ECO:0000313" key="8">
    <source>
        <dbReference type="RefSeq" id="XP_032825116.1"/>
    </source>
</evidence>
<organism evidence="7 8">
    <name type="scientific">Petromyzon marinus</name>
    <name type="common">Sea lamprey</name>
    <dbReference type="NCBI Taxonomy" id="7757"/>
    <lineage>
        <taxon>Eukaryota</taxon>
        <taxon>Metazoa</taxon>
        <taxon>Chordata</taxon>
        <taxon>Craniata</taxon>
        <taxon>Vertebrata</taxon>
        <taxon>Cyclostomata</taxon>
        <taxon>Hyperoartia</taxon>
        <taxon>Petromyzontiformes</taxon>
        <taxon>Petromyzontidae</taxon>
        <taxon>Petromyzon</taxon>
    </lineage>
</organism>
<dbReference type="Proteomes" id="UP001318040">
    <property type="component" value="Chromosome 41"/>
</dbReference>
<dbReference type="RefSeq" id="XP_032825117.1">
    <property type="nucleotide sequence ID" value="XM_032969226.1"/>
</dbReference>
<dbReference type="GO" id="GO:0005881">
    <property type="term" value="C:cytoplasmic microtubule"/>
    <property type="evidence" value="ECO:0007669"/>
    <property type="project" value="TreeGrafter"/>
</dbReference>
<keyword evidence="2" id="KW-0963">Cytoplasm</keyword>
<evidence type="ECO:0000256" key="5">
    <source>
        <dbReference type="ARBA" id="ARBA00035693"/>
    </source>
</evidence>
<accession>A0AAJ7TVS1</accession>
<keyword evidence="7" id="KW-1185">Reference proteome</keyword>
<evidence type="ECO:0000313" key="7">
    <source>
        <dbReference type="Proteomes" id="UP001318040"/>
    </source>
</evidence>
<feature type="compositionally biased region" description="Gly residues" evidence="6">
    <location>
        <begin position="268"/>
        <end position="277"/>
    </location>
</feature>
<dbReference type="KEGG" id="pmrn:116950981"/>
<comment type="similarity">
    <text evidence="4">Belongs to the CFAP96 family.</text>
</comment>
<dbReference type="Pfam" id="PF15239">
    <property type="entry name" value="CFAP96-like"/>
    <property type="match status" value="1"/>
</dbReference>
<keyword evidence="3" id="KW-0206">Cytoskeleton</keyword>
<dbReference type="AlphaFoldDB" id="A0AAJ7TVS1"/>
<dbReference type="InterPro" id="IPR029358">
    <property type="entry name" value="CFAP96"/>
</dbReference>
<comment type="subcellular location">
    <subcellularLocation>
        <location evidence="1">Cytoplasm</location>
        <location evidence="1">Cytoskeleton</location>
        <location evidence="1">Microtubule organizing center</location>
        <location evidence="1">Centrosome</location>
    </subcellularLocation>
</comment>
<evidence type="ECO:0000256" key="4">
    <source>
        <dbReference type="ARBA" id="ARBA00035656"/>
    </source>
</evidence>